<keyword evidence="4" id="KW-1185">Reference proteome</keyword>
<feature type="compositionally biased region" description="Basic residues" evidence="1">
    <location>
        <begin position="390"/>
        <end position="399"/>
    </location>
</feature>
<proteinExistence type="predicted"/>
<feature type="compositionally biased region" description="Low complexity" evidence="1">
    <location>
        <begin position="98"/>
        <end position="129"/>
    </location>
</feature>
<feature type="compositionally biased region" description="Basic and acidic residues" evidence="1">
    <location>
        <begin position="400"/>
        <end position="410"/>
    </location>
</feature>
<sequence length="691" mass="74144">MARKLSLQERESINYITDVLCHALPAAQRSFAGSLASALVRVKGDQVTDADLVRATEKFGEYQSALIEVAKAKVLDRVPAVDAKGDGEAFTLRVPEGLGEAASEPEAAAAEASAAGEKPAEPAAEAASEPAEKKPARRRRTRRKKATEPEEEAEVAKVVAEVEVAAVAEAEAAPAAEPEPQAEDATEAVGPEPEPDAKKKSVRPGRGARAARAKAKAEAAEKAAEAKEDAKDKKAALPAAKGAPALLEAAAAAAEPEAEPGAAGAAGEATAEVAPEASSTPAKEAPKKRTRRRRTKKPVEDIVVKGPEAEQLPAKEAAAVEAEAAGEAAATEGTTEEPPVAAETDAVANEPQAEALLAEKGDAAEAAIELAEEPAAEPAADEQSNGRSGGRARVRGRGRRGLERRSRGDNLSDVPYVRRGGESETALREQIVQLDPRLWMNGWLLSHPGAFTLYERELRGIDAALQEGELPGDLTRRQLAYKMGGNEKFFEYGADGHKLLRAMGADDLIGHRLVPKADMLYHVPRRRKSMKILVTENLDPWLDVRDLMYEDGRSLILGERVHGVVLGGGNPVIENNRLSGLLETLGAETIEVLYWGDIDRAGLNLLQRLQAMLEGRYKVTPFMPAYRLMLERAMERYPDPDQNERTTQENVEVQDFSSMLEGLSDEQAAYFSSIIQKCGLIPQEILTKQDL</sequence>
<feature type="compositionally biased region" description="Basic residues" evidence="1">
    <location>
        <begin position="135"/>
        <end position="145"/>
    </location>
</feature>
<dbReference type="Pfam" id="PF09983">
    <property type="entry name" value="JetD_C"/>
    <property type="match status" value="1"/>
</dbReference>
<feature type="region of interest" description="Disordered" evidence="1">
    <location>
        <begin position="169"/>
        <end position="347"/>
    </location>
</feature>
<dbReference type="InterPro" id="IPR024534">
    <property type="entry name" value="JetD_C"/>
</dbReference>
<accession>A0ABV1IF50</accession>
<feature type="region of interest" description="Disordered" evidence="1">
    <location>
        <begin position="98"/>
        <end position="155"/>
    </location>
</feature>
<feature type="domain" description="Wadjet protein JetD C-terminal" evidence="2">
    <location>
        <begin position="564"/>
        <end position="681"/>
    </location>
</feature>
<dbReference type="RefSeq" id="WP_349182038.1">
    <property type="nucleotide sequence ID" value="NZ_JBBNGS010000005.1"/>
</dbReference>
<feature type="region of interest" description="Disordered" evidence="1">
    <location>
        <begin position="372"/>
        <end position="417"/>
    </location>
</feature>
<feature type="compositionally biased region" description="Basic residues" evidence="1">
    <location>
        <begin position="286"/>
        <end position="296"/>
    </location>
</feature>
<protein>
    <submittedName>
        <fullName evidence="3">Wadjet anti-phage system protein JetD domain-containing protein</fullName>
    </submittedName>
</protein>
<feature type="compositionally biased region" description="Low complexity" evidence="1">
    <location>
        <begin position="169"/>
        <end position="179"/>
    </location>
</feature>
<comment type="caution">
    <text evidence="3">The sequence shown here is derived from an EMBL/GenBank/DDBJ whole genome shotgun (WGS) entry which is preliminary data.</text>
</comment>
<dbReference type="Proteomes" id="UP001478817">
    <property type="component" value="Unassembled WGS sequence"/>
</dbReference>
<dbReference type="EMBL" id="JBBNGS010000005">
    <property type="protein sequence ID" value="MEQ2637515.1"/>
    <property type="molecule type" value="Genomic_DNA"/>
</dbReference>
<name>A0ABV1IF50_9ACTN</name>
<feature type="compositionally biased region" description="Low complexity" evidence="1">
    <location>
        <begin position="314"/>
        <end position="347"/>
    </location>
</feature>
<feature type="compositionally biased region" description="Low complexity" evidence="1">
    <location>
        <begin position="236"/>
        <end position="277"/>
    </location>
</feature>
<feature type="compositionally biased region" description="Basic and acidic residues" evidence="1">
    <location>
        <begin position="215"/>
        <end position="235"/>
    </location>
</feature>
<reference evidence="3 4" key="1">
    <citation type="submission" date="2024-04" db="EMBL/GenBank/DDBJ databases">
        <title>Human intestinal bacterial collection.</title>
        <authorList>
            <person name="Pauvert C."/>
            <person name="Hitch T.C.A."/>
            <person name="Clavel T."/>
        </authorList>
    </citation>
    <scope>NUCLEOTIDE SEQUENCE [LARGE SCALE GENOMIC DNA]</scope>
    <source>
        <strain evidence="3 4">CLA-AA-H197</strain>
    </source>
</reference>
<organism evidence="3 4">
    <name type="scientific">Paratractidigestivibacter faecalis</name>
    <dbReference type="NCBI Taxonomy" id="2292441"/>
    <lineage>
        <taxon>Bacteria</taxon>
        <taxon>Bacillati</taxon>
        <taxon>Actinomycetota</taxon>
        <taxon>Coriobacteriia</taxon>
        <taxon>Coriobacteriales</taxon>
        <taxon>Atopobiaceae</taxon>
        <taxon>Paratractidigestivibacter</taxon>
    </lineage>
</organism>
<evidence type="ECO:0000313" key="3">
    <source>
        <dbReference type="EMBL" id="MEQ2637515.1"/>
    </source>
</evidence>
<evidence type="ECO:0000259" key="2">
    <source>
        <dbReference type="Pfam" id="PF09983"/>
    </source>
</evidence>
<evidence type="ECO:0000256" key="1">
    <source>
        <dbReference type="SAM" id="MobiDB-lite"/>
    </source>
</evidence>
<gene>
    <name evidence="3" type="ORF">AAAT05_04070</name>
</gene>
<evidence type="ECO:0000313" key="4">
    <source>
        <dbReference type="Proteomes" id="UP001478817"/>
    </source>
</evidence>